<keyword evidence="2" id="KW-1185">Reference proteome</keyword>
<sequence length="79" mass="9353">MQSYEYIISTDKYNIDFINKVVEAYEGLGIIRTLDRKEGLIKLLTNTYFINDVNLLIEKFKKHGIKINVLEERVWEGEL</sequence>
<protein>
    <submittedName>
        <fullName evidence="1">DUF4911 domain-containing protein</fullName>
    </submittedName>
</protein>
<comment type="caution">
    <text evidence="1">The sequence shown here is derived from an EMBL/GenBank/DDBJ whole genome shotgun (WGS) entry which is preliminary data.</text>
</comment>
<dbReference type="Proteomes" id="UP000526184">
    <property type="component" value="Unassembled WGS sequence"/>
</dbReference>
<accession>A0A7Z0T739</accession>
<dbReference type="InterPro" id="IPR032587">
    <property type="entry name" value="DUF4911"/>
</dbReference>
<proteinExistence type="predicted"/>
<gene>
    <name evidence="1" type="ORF">HP397_03440</name>
</gene>
<evidence type="ECO:0000313" key="1">
    <source>
        <dbReference type="EMBL" id="NYV27876.1"/>
    </source>
</evidence>
<organism evidence="1 2">
    <name type="scientific">Streptobacillus felis</name>
    <dbReference type="NCBI Taxonomy" id="1384509"/>
    <lineage>
        <taxon>Bacteria</taxon>
        <taxon>Fusobacteriati</taxon>
        <taxon>Fusobacteriota</taxon>
        <taxon>Fusobacteriia</taxon>
        <taxon>Fusobacteriales</taxon>
        <taxon>Leptotrichiaceae</taxon>
        <taxon>Streptobacillus</taxon>
    </lineage>
</organism>
<dbReference type="Pfam" id="PF16256">
    <property type="entry name" value="DUF4911"/>
    <property type="match status" value="1"/>
</dbReference>
<name>A0A7Z0T739_9FUSO</name>
<evidence type="ECO:0000313" key="2">
    <source>
        <dbReference type="Proteomes" id="UP000526184"/>
    </source>
</evidence>
<reference evidence="1 2" key="1">
    <citation type="submission" date="2020-05" db="EMBL/GenBank/DDBJ databases">
        <title>Streptobacillus felis strain LHL191014123.</title>
        <authorList>
            <person name="Fawzy A."/>
            <person name="Rau J."/>
            <person name="Risse K."/>
            <person name="Schauerte N."/>
            <person name="Geiger C."/>
            <person name="Blom J."/>
            <person name="Imirzalioglu C."/>
            <person name="Falgenhauer J."/>
            <person name="Bach A."/>
            <person name="Herden C."/>
            <person name="Eisenberg T."/>
        </authorList>
    </citation>
    <scope>NUCLEOTIDE SEQUENCE [LARGE SCALE GENOMIC DNA]</scope>
    <source>
        <strain evidence="1 2">LHL191014123</strain>
    </source>
</reference>
<dbReference type="EMBL" id="JABMKT010000014">
    <property type="protein sequence ID" value="NYV27876.1"/>
    <property type="molecule type" value="Genomic_DNA"/>
</dbReference>
<dbReference type="AlphaFoldDB" id="A0A7Z0T739"/>
<dbReference type="RefSeq" id="WP_180135913.1">
    <property type="nucleotide sequence ID" value="NZ_JABMKT010000014.1"/>
</dbReference>